<feature type="region of interest" description="Disordered" evidence="3">
    <location>
        <begin position="270"/>
        <end position="351"/>
    </location>
</feature>
<dbReference type="AlphaFoldDB" id="A0A1R0H3B9"/>
<evidence type="ECO:0000256" key="1">
    <source>
        <dbReference type="ARBA" id="ARBA00022884"/>
    </source>
</evidence>
<feature type="region of interest" description="Disordered" evidence="3">
    <location>
        <begin position="501"/>
        <end position="529"/>
    </location>
</feature>
<dbReference type="Gene3D" id="3.30.70.330">
    <property type="match status" value="2"/>
</dbReference>
<dbReference type="EMBL" id="LSSL01000834">
    <property type="protein sequence ID" value="OLY83583.1"/>
    <property type="molecule type" value="Genomic_DNA"/>
</dbReference>
<dbReference type="GO" id="GO:0005634">
    <property type="term" value="C:nucleus"/>
    <property type="evidence" value="ECO:0007669"/>
    <property type="project" value="TreeGrafter"/>
</dbReference>
<feature type="region of interest" description="Disordered" evidence="3">
    <location>
        <begin position="441"/>
        <end position="465"/>
    </location>
</feature>
<dbReference type="SUPFAM" id="SSF54928">
    <property type="entry name" value="RNA-binding domain, RBD"/>
    <property type="match status" value="1"/>
</dbReference>
<dbReference type="STRING" id="133383.A0A1R0H3B9"/>
<evidence type="ECO:0000313" key="5">
    <source>
        <dbReference type="EMBL" id="OLY83583.1"/>
    </source>
</evidence>
<dbReference type="GO" id="GO:0003729">
    <property type="term" value="F:mRNA binding"/>
    <property type="evidence" value="ECO:0007669"/>
    <property type="project" value="TreeGrafter"/>
</dbReference>
<keyword evidence="6" id="KW-1185">Reference proteome</keyword>
<organism evidence="5 6">
    <name type="scientific">Smittium mucronatum</name>
    <dbReference type="NCBI Taxonomy" id="133383"/>
    <lineage>
        <taxon>Eukaryota</taxon>
        <taxon>Fungi</taxon>
        <taxon>Fungi incertae sedis</taxon>
        <taxon>Zoopagomycota</taxon>
        <taxon>Kickxellomycotina</taxon>
        <taxon>Harpellomycetes</taxon>
        <taxon>Harpellales</taxon>
        <taxon>Legeriomycetaceae</taxon>
        <taxon>Smittium</taxon>
    </lineage>
</organism>
<dbReference type="InterPro" id="IPR035979">
    <property type="entry name" value="RBD_domain_sf"/>
</dbReference>
<evidence type="ECO:0000256" key="3">
    <source>
        <dbReference type="SAM" id="MobiDB-lite"/>
    </source>
</evidence>
<evidence type="ECO:0000259" key="4">
    <source>
        <dbReference type="PROSITE" id="PS50102"/>
    </source>
</evidence>
<name>A0A1R0H3B9_9FUNG</name>
<feature type="compositionally biased region" description="Polar residues" evidence="3">
    <location>
        <begin position="399"/>
        <end position="408"/>
    </location>
</feature>
<dbReference type="Pfam" id="PF00076">
    <property type="entry name" value="RRM_1"/>
    <property type="match status" value="2"/>
</dbReference>
<feature type="region of interest" description="Disordered" evidence="3">
    <location>
        <begin position="399"/>
        <end position="420"/>
    </location>
</feature>
<feature type="compositionally biased region" description="Low complexity" evidence="3">
    <location>
        <begin position="409"/>
        <end position="420"/>
    </location>
</feature>
<dbReference type="PANTHER" id="PTHR23003">
    <property type="entry name" value="RNA RECOGNITION MOTIF RRM DOMAIN CONTAINING PROTEIN"/>
    <property type="match status" value="1"/>
</dbReference>
<gene>
    <name evidence="5" type="ORF">AYI68_g2273</name>
</gene>
<dbReference type="PROSITE" id="PS50102">
    <property type="entry name" value="RRM"/>
    <property type="match status" value="2"/>
</dbReference>
<comment type="caution">
    <text evidence="5">The sequence shown here is derived from an EMBL/GenBank/DDBJ whole genome shotgun (WGS) entry which is preliminary data.</text>
</comment>
<evidence type="ECO:0000256" key="2">
    <source>
        <dbReference type="PROSITE-ProRule" id="PRU00176"/>
    </source>
</evidence>
<dbReference type="InterPro" id="IPR012677">
    <property type="entry name" value="Nucleotide-bd_a/b_plait_sf"/>
</dbReference>
<dbReference type="SMART" id="SM00360">
    <property type="entry name" value="RRM"/>
    <property type="match status" value="2"/>
</dbReference>
<dbReference type="GO" id="GO:0005737">
    <property type="term" value="C:cytoplasm"/>
    <property type="evidence" value="ECO:0007669"/>
    <property type="project" value="TreeGrafter"/>
</dbReference>
<protein>
    <submittedName>
        <fullName evidence="5">Multiple RNA-binding domain-containing protein 1</fullName>
    </submittedName>
</protein>
<feature type="compositionally biased region" description="Basic and acidic residues" evidence="3">
    <location>
        <begin position="312"/>
        <end position="328"/>
    </location>
</feature>
<dbReference type="Proteomes" id="UP000187455">
    <property type="component" value="Unassembled WGS sequence"/>
</dbReference>
<reference evidence="5 6" key="1">
    <citation type="journal article" date="2016" name="Mol. Biol. Evol.">
        <title>Genome-Wide Survey of Gut Fungi (Harpellales) Reveals the First Horizontally Transferred Ubiquitin Gene from a Mosquito Host.</title>
        <authorList>
            <person name="Wang Y."/>
            <person name="White M.M."/>
            <person name="Kvist S."/>
            <person name="Moncalvo J.M."/>
        </authorList>
    </citation>
    <scope>NUCLEOTIDE SEQUENCE [LARGE SCALE GENOMIC DNA]</scope>
    <source>
        <strain evidence="5 6">ALG-7-W6</strain>
    </source>
</reference>
<feature type="compositionally biased region" description="Polar residues" evidence="3">
    <location>
        <begin position="329"/>
        <end position="340"/>
    </location>
</feature>
<keyword evidence="1 2" id="KW-0694">RNA-binding</keyword>
<dbReference type="InterPro" id="IPR050374">
    <property type="entry name" value="RRT5_SRSF_SR"/>
</dbReference>
<feature type="domain" description="RRM" evidence="4">
    <location>
        <begin position="658"/>
        <end position="737"/>
    </location>
</feature>
<proteinExistence type="predicted"/>
<sequence>MVKVAVKAKDGSYGHLSLGSFSAMMHSSNISEILIKIVTSNQDTCSPPLSDKDMSSPFQNRLVLEISTDTQIDIDLEESFKPCISNNAPLPPNKKFLSSLPKDRSIQNPELNGFTIPKIKDIHQNPAPNEIHCKIPSIPITTKDSASLDPDSNLKNKVEGTDLDLDAHKVSIPPVPSAFKTCESKPTPVSISSPTFKKPIVSSSLKDDFSLRRKDSKNTGAEESLDNTTRDIDEIIRLAEIERISSLSNNIQSYKPKTYSIEYLKQFSPRSPNQKAKIPPPIYNPNPNCESNKSSLNDHISASSSLNSQKNVNEHPEALGSNDLKENNTFKSPKVTSTFTPKPLNNKSSNKVNFVKSTLDSSNDLSKLLESSQSNPLRSPADNAKIIIDQLIRGNQNLPQNQSVELTQSTSDNSKTKTVNTKTTRFSNSVDPFLGLGINSNQLSEPNVSVSKKKKSKKSTLSPIESKDSAIISNTKPLPKIPPVLETIPKTVDDSKENIIDSIPSLDTGYSPSLPKPIEKDSDPKSSSSVYIENLDPSVTKSDLLDMFIPSGYISNIALPRKGDRLNMGFALIEFGSQDQAQNALSLNGTLLNSKHISVKLAMLPLPKKLSAKIKDQKIKIDDPKSKKVVKDIKNKPIQTTKKPIQILKNNLKPNPKRVLMISGLNFETSKQQLMDLASNFGDCVDIKLPLVPENPEKNIGCAFIQFKDLLAAQKAFEGMNGYFLDHRVLSSDYCDLDNLSF</sequence>
<dbReference type="CDD" id="cd00590">
    <property type="entry name" value="RRM_SF"/>
    <property type="match status" value="2"/>
</dbReference>
<feature type="compositionally biased region" description="Polar residues" evidence="3">
    <location>
        <begin position="289"/>
        <end position="311"/>
    </location>
</feature>
<dbReference type="InterPro" id="IPR000504">
    <property type="entry name" value="RRM_dom"/>
</dbReference>
<dbReference type="OrthoDB" id="4726at2759"/>
<accession>A0A1R0H3B9</accession>
<evidence type="ECO:0000313" key="6">
    <source>
        <dbReference type="Proteomes" id="UP000187455"/>
    </source>
</evidence>
<feature type="domain" description="RRM" evidence="4">
    <location>
        <begin position="528"/>
        <end position="604"/>
    </location>
</feature>